<dbReference type="CDD" id="cd00093">
    <property type="entry name" value="HTH_XRE"/>
    <property type="match status" value="1"/>
</dbReference>
<name>A0A955IF76_9BACT</name>
<dbReference type="PROSITE" id="PS50943">
    <property type="entry name" value="HTH_CROC1"/>
    <property type="match status" value="1"/>
</dbReference>
<dbReference type="Proteomes" id="UP000775877">
    <property type="component" value="Unassembled WGS sequence"/>
</dbReference>
<evidence type="ECO:0000313" key="3">
    <source>
        <dbReference type="Proteomes" id="UP000775877"/>
    </source>
</evidence>
<comment type="caution">
    <text evidence="2">The sequence shown here is derived from an EMBL/GenBank/DDBJ whole genome shotgun (WGS) entry which is preliminary data.</text>
</comment>
<dbReference type="SMART" id="SM00530">
    <property type="entry name" value="HTH_XRE"/>
    <property type="match status" value="1"/>
</dbReference>
<dbReference type="Pfam" id="PF01381">
    <property type="entry name" value="HTH_3"/>
    <property type="match status" value="1"/>
</dbReference>
<protein>
    <submittedName>
        <fullName evidence="2">Helix-turn-helix transcriptional regulator</fullName>
    </submittedName>
</protein>
<dbReference type="EMBL" id="JAGQLJ010000044">
    <property type="protein sequence ID" value="MCA9381043.1"/>
    <property type="molecule type" value="Genomic_DNA"/>
</dbReference>
<evidence type="ECO:0000259" key="1">
    <source>
        <dbReference type="PROSITE" id="PS50943"/>
    </source>
</evidence>
<dbReference type="InterPro" id="IPR010982">
    <property type="entry name" value="Lambda_DNA-bd_dom_sf"/>
</dbReference>
<organism evidence="2 3">
    <name type="scientific">Candidatus Dojkabacteria bacterium</name>
    <dbReference type="NCBI Taxonomy" id="2099670"/>
    <lineage>
        <taxon>Bacteria</taxon>
        <taxon>Candidatus Dojkabacteria</taxon>
    </lineage>
</organism>
<dbReference type="GO" id="GO:0003677">
    <property type="term" value="F:DNA binding"/>
    <property type="evidence" value="ECO:0007669"/>
    <property type="project" value="InterPro"/>
</dbReference>
<reference evidence="2" key="1">
    <citation type="submission" date="2020-04" db="EMBL/GenBank/DDBJ databases">
        <authorList>
            <person name="Zhang T."/>
        </authorList>
    </citation>
    <scope>NUCLEOTIDE SEQUENCE</scope>
    <source>
        <strain evidence="2">HKST-UBA13</strain>
    </source>
</reference>
<feature type="domain" description="HTH cro/C1-type" evidence="1">
    <location>
        <begin position="9"/>
        <end position="63"/>
    </location>
</feature>
<sequence>MPDSLGSKIRFFRNRYGISQFDLETEIDASAGTLSRIENNEVNPLKETILKISKILKLSNEEIDYLIGITAIPAAESEINAAIIEASDELNKENKLCYVLDDRWRLIKFSDAFVKFLYLSQDEVRNMIGKTTAQLIVQENSPLLERLNKTYYKELLEGYLPIYYSNLSFMNEDPIYKDTVRDIENNHIASNIWKSISSNVDRSYTPEENRMLLFCIHGKDIPLFYSIQPLRINSRFVIVEYHTENKVSEILTGLVNN</sequence>
<dbReference type="InterPro" id="IPR001387">
    <property type="entry name" value="Cro/C1-type_HTH"/>
</dbReference>
<accession>A0A955IF76</accession>
<dbReference type="AlphaFoldDB" id="A0A955IF76"/>
<dbReference type="Gene3D" id="1.10.260.40">
    <property type="entry name" value="lambda repressor-like DNA-binding domains"/>
    <property type="match status" value="1"/>
</dbReference>
<proteinExistence type="predicted"/>
<reference evidence="2" key="2">
    <citation type="journal article" date="2021" name="Microbiome">
        <title>Successional dynamics and alternative stable states in a saline activated sludge microbial community over 9 years.</title>
        <authorList>
            <person name="Wang Y."/>
            <person name="Ye J."/>
            <person name="Ju F."/>
            <person name="Liu L."/>
            <person name="Boyd J.A."/>
            <person name="Deng Y."/>
            <person name="Parks D.H."/>
            <person name="Jiang X."/>
            <person name="Yin X."/>
            <person name="Woodcroft B.J."/>
            <person name="Tyson G.W."/>
            <person name="Hugenholtz P."/>
            <person name="Polz M.F."/>
            <person name="Zhang T."/>
        </authorList>
    </citation>
    <scope>NUCLEOTIDE SEQUENCE</scope>
    <source>
        <strain evidence="2">HKST-UBA13</strain>
    </source>
</reference>
<evidence type="ECO:0000313" key="2">
    <source>
        <dbReference type="EMBL" id="MCA9381043.1"/>
    </source>
</evidence>
<dbReference type="SUPFAM" id="SSF47413">
    <property type="entry name" value="lambda repressor-like DNA-binding domains"/>
    <property type="match status" value="1"/>
</dbReference>
<gene>
    <name evidence="2" type="ORF">KC678_02160</name>
</gene>